<feature type="transmembrane region" description="Helical" evidence="1">
    <location>
        <begin position="106"/>
        <end position="125"/>
    </location>
</feature>
<accession>A0A6J7CK19</accession>
<evidence type="ECO:0000313" key="2">
    <source>
        <dbReference type="EMBL" id="CAB4857425.1"/>
    </source>
</evidence>
<evidence type="ECO:0000256" key="1">
    <source>
        <dbReference type="SAM" id="Phobius"/>
    </source>
</evidence>
<proteinExistence type="predicted"/>
<keyword evidence="1" id="KW-0472">Membrane</keyword>
<organism evidence="2">
    <name type="scientific">freshwater metagenome</name>
    <dbReference type="NCBI Taxonomy" id="449393"/>
    <lineage>
        <taxon>unclassified sequences</taxon>
        <taxon>metagenomes</taxon>
        <taxon>ecological metagenomes</taxon>
    </lineage>
</organism>
<dbReference type="AlphaFoldDB" id="A0A6J7CK19"/>
<sequence>MTPTDLRRLAATLDAGVTHHDDPAGDDDFVAEILEIARETGAPRTRILRVVADALDANIELEREAAIAATSARHSAFVLTALPAFTLIVTELFGMHALGFLLGGPIGWLCLAVGLGASFGGWMWMDRLRRRIAAPSPATGILGDVVAEILSVTGIRADVENSLRASGERWGVGSEWTSIVDIRATARETGIPVSGLIRAESHERRRLTRFTVREAIERLPGQMLIPLGVCLFPAFVVLTVVPAVAGMAQGFFRSSS</sequence>
<keyword evidence="1" id="KW-1133">Transmembrane helix</keyword>
<dbReference type="PANTHER" id="PTHR35007:SF4">
    <property type="entry name" value="CONSERVED TRANSMEMBRANE PROTEIN-RELATED"/>
    <property type="match status" value="1"/>
</dbReference>
<name>A0A6J7CK19_9ZZZZ</name>
<dbReference type="PANTHER" id="PTHR35007">
    <property type="entry name" value="INTEGRAL MEMBRANE PROTEIN-RELATED"/>
    <property type="match status" value="1"/>
</dbReference>
<protein>
    <submittedName>
        <fullName evidence="2">Unannotated protein</fullName>
    </submittedName>
</protein>
<feature type="transmembrane region" description="Helical" evidence="1">
    <location>
        <begin position="223"/>
        <end position="248"/>
    </location>
</feature>
<reference evidence="2" key="1">
    <citation type="submission" date="2020-05" db="EMBL/GenBank/DDBJ databases">
        <authorList>
            <person name="Chiriac C."/>
            <person name="Salcher M."/>
            <person name="Ghai R."/>
            <person name="Kavagutti S V."/>
        </authorList>
    </citation>
    <scope>NUCLEOTIDE SEQUENCE</scope>
</reference>
<keyword evidence="1" id="KW-0812">Transmembrane</keyword>
<dbReference type="EMBL" id="CAFBLF010000020">
    <property type="protein sequence ID" value="CAB4857425.1"/>
    <property type="molecule type" value="Genomic_DNA"/>
</dbReference>
<feature type="transmembrane region" description="Helical" evidence="1">
    <location>
        <begin position="76"/>
        <end position="100"/>
    </location>
</feature>
<gene>
    <name evidence="2" type="ORF">UFOPK3339_00229</name>
</gene>